<keyword evidence="5" id="KW-0833">Ubl conjugation pathway</keyword>
<evidence type="ECO:0000256" key="2">
    <source>
        <dbReference type="ARBA" id="ARBA00010981"/>
    </source>
</evidence>
<dbReference type="InterPro" id="IPR037518">
    <property type="entry name" value="MPN"/>
</dbReference>
<dbReference type="Proteomes" id="UP001556367">
    <property type="component" value="Unassembled WGS sequence"/>
</dbReference>
<feature type="compositionally biased region" description="Polar residues" evidence="9">
    <location>
        <begin position="130"/>
        <end position="141"/>
    </location>
</feature>
<keyword evidence="6" id="KW-0378">Hydrolase</keyword>
<feature type="region of interest" description="Disordered" evidence="9">
    <location>
        <begin position="288"/>
        <end position="390"/>
    </location>
</feature>
<proteinExistence type="inferred from homology"/>
<sequence>MSSSQNQSRRQNPNYRRPATIAELAERALGNPWDDGRELKYYLRTADRYSREGKESAKRGDLEAAFVEFARAATLVLEKLPSHRDYHTALTATQRHNLGLNGQDILDSLSDLKPKLVERHERWLKANPDGGSNDSPSNISPRQAEEAARQAQIEQDRRVQAEIQDRRRQREEQQQREDDNRARAAAAAASARPPQPAQAATGPSQDYTFARTPSASQDRLRDREEQQRREDDQRARAAAAAASALLPQLAQAGPSQDYTFARPPQQPQSRPDPAFDYDRLNQQLSLHAANQQQQQQQEEMRAREQEIVRRRAEDKRREEQVGIAQRQQEADNAAWTARHSVTPNTGSSMAGNSAPAMPYQPPAPIHYPNTSSLRAPKAMNSRPPSFMDQFPTANLEAPLVMPLESPTRYEGDSTDSEAPAQHHDWRRTVKHRHIDAHRTPTRAPARSPSYPPPMTTTSPPPGDPRILYPQLMSHHQRAQGYTPSLHSMFVATSKASDPASMLFHGDARTPNAAKMNGRSLYGPNFLPPPSPPFHPDGRPKTPPPMLRPTPIVFPPVPSGPQPNPSAPAPAPQQQADSSSRSRPDMAIDLKTVSLPRESLPRFLSIAKVNTSLNRETCGLLLGKDKGHKFVVTTLLIPKQHSTSDTCTMDEEELVMQFTEERGLITLGWIHTHPSQSCFMSSVDLHTHAGFQQMLPESFAVVCAPKSNPNFGIFRLTDPPGLKTILECNAKEAFHPHRPDIPIYTVRTCVAPGRVLEKADTVANV</sequence>
<dbReference type="Gene3D" id="1.20.58.80">
    <property type="entry name" value="Phosphotransferase system, lactose/cellobiose-type IIA subunit"/>
    <property type="match status" value="1"/>
</dbReference>
<dbReference type="Gene3D" id="3.40.140.10">
    <property type="entry name" value="Cytidine Deaminase, domain 2"/>
    <property type="match status" value="1"/>
</dbReference>
<feature type="compositionally biased region" description="Polar residues" evidence="9">
    <location>
        <begin position="339"/>
        <end position="351"/>
    </location>
</feature>
<feature type="compositionally biased region" description="Low complexity" evidence="9">
    <location>
        <begin position="183"/>
        <end position="200"/>
    </location>
</feature>
<dbReference type="PROSITE" id="PS50249">
    <property type="entry name" value="MPN"/>
    <property type="match status" value="1"/>
</dbReference>
<dbReference type="SUPFAM" id="SSF102712">
    <property type="entry name" value="JAB1/MPN domain"/>
    <property type="match status" value="1"/>
</dbReference>
<feature type="region of interest" description="Disordered" evidence="9">
    <location>
        <begin position="436"/>
        <end position="460"/>
    </location>
</feature>
<evidence type="ECO:0000256" key="4">
    <source>
        <dbReference type="ARBA" id="ARBA00022723"/>
    </source>
</evidence>
<reference evidence="12" key="1">
    <citation type="submission" date="2024-06" db="EMBL/GenBank/DDBJ databases">
        <title>Multi-omics analyses provide insights into the biosynthesis of the anticancer antibiotic pleurotin in Hohenbuehelia grisea.</title>
        <authorList>
            <person name="Weaver J.A."/>
            <person name="Alberti F."/>
        </authorList>
    </citation>
    <scope>NUCLEOTIDE SEQUENCE [LARGE SCALE GENOMIC DNA]</scope>
    <source>
        <strain evidence="12">T-177</strain>
    </source>
</reference>
<dbReference type="SMART" id="SM00232">
    <property type="entry name" value="JAB_MPN"/>
    <property type="match status" value="1"/>
</dbReference>
<keyword evidence="7" id="KW-0862">Zinc</keyword>
<evidence type="ECO:0000259" key="10">
    <source>
        <dbReference type="PROSITE" id="PS50249"/>
    </source>
</evidence>
<feature type="region of interest" description="Disordered" evidence="9">
    <location>
        <begin position="123"/>
        <end position="242"/>
    </location>
</feature>
<keyword evidence="12" id="KW-1185">Reference proteome</keyword>
<comment type="cofactor">
    <cofactor evidence="1">
        <name>Zn(2+)</name>
        <dbReference type="ChEBI" id="CHEBI:29105"/>
    </cofactor>
</comment>
<evidence type="ECO:0000313" key="12">
    <source>
        <dbReference type="Proteomes" id="UP001556367"/>
    </source>
</evidence>
<organism evidence="11 12">
    <name type="scientific">Hohenbuehelia grisea</name>
    <dbReference type="NCBI Taxonomy" id="104357"/>
    <lineage>
        <taxon>Eukaryota</taxon>
        <taxon>Fungi</taxon>
        <taxon>Dikarya</taxon>
        <taxon>Basidiomycota</taxon>
        <taxon>Agaricomycotina</taxon>
        <taxon>Agaricomycetes</taxon>
        <taxon>Agaricomycetidae</taxon>
        <taxon>Agaricales</taxon>
        <taxon>Pleurotineae</taxon>
        <taxon>Pleurotaceae</taxon>
        <taxon>Hohenbuehelia</taxon>
    </lineage>
</organism>
<dbReference type="PANTHER" id="PTHR12947">
    <property type="entry name" value="AMSH-LIKE PROTEASE"/>
    <property type="match status" value="1"/>
</dbReference>
<feature type="domain" description="MPN" evidence="10">
    <location>
        <begin position="591"/>
        <end position="721"/>
    </location>
</feature>
<dbReference type="CDD" id="cd08066">
    <property type="entry name" value="MPN_AMSH_like"/>
    <property type="match status" value="1"/>
</dbReference>
<evidence type="ECO:0000256" key="5">
    <source>
        <dbReference type="ARBA" id="ARBA00022786"/>
    </source>
</evidence>
<keyword evidence="8" id="KW-0482">Metalloprotease</keyword>
<evidence type="ECO:0000256" key="8">
    <source>
        <dbReference type="ARBA" id="ARBA00023049"/>
    </source>
</evidence>
<comment type="caution">
    <text evidence="11">The sequence shown here is derived from an EMBL/GenBank/DDBJ whole genome shotgun (WGS) entry which is preliminary data.</text>
</comment>
<evidence type="ECO:0000256" key="7">
    <source>
        <dbReference type="ARBA" id="ARBA00022833"/>
    </source>
</evidence>
<name>A0ABR3IRL6_9AGAR</name>
<dbReference type="InterPro" id="IPR044098">
    <property type="entry name" value="STAMBP/STALP-like_MPN"/>
</dbReference>
<protein>
    <recommendedName>
        <fullName evidence="10">MPN domain-containing protein</fullName>
    </recommendedName>
</protein>
<dbReference type="Pfam" id="PF01398">
    <property type="entry name" value="JAB"/>
    <property type="match status" value="1"/>
</dbReference>
<feature type="compositionally biased region" description="Basic and acidic residues" evidence="9">
    <location>
        <begin position="218"/>
        <end position="235"/>
    </location>
</feature>
<gene>
    <name evidence="11" type="ORF">HGRIS_012180</name>
</gene>
<feature type="region of interest" description="Disordered" evidence="9">
    <location>
        <begin position="255"/>
        <end position="276"/>
    </location>
</feature>
<evidence type="ECO:0000256" key="6">
    <source>
        <dbReference type="ARBA" id="ARBA00022801"/>
    </source>
</evidence>
<feature type="compositionally biased region" description="Basic and acidic residues" evidence="9">
    <location>
        <begin position="298"/>
        <end position="320"/>
    </location>
</feature>
<feature type="compositionally biased region" description="Basic and acidic residues" evidence="9">
    <location>
        <begin position="143"/>
        <end position="182"/>
    </location>
</feature>
<evidence type="ECO:0000256" key="3">
    <source>
        <dbReference type="ARBA" id="ARBA00022670"/>
    </source>
</evidence>
<evidence type="ECO:0000256" key="1">
    <source>
        <dbReference type="ARBA" id="ARBA00001947"/>
    </source>
</evidence>
<dbReference type="Pfam" id="PF08969">
    <property type="entry name" value="USP8_dimer"/>
    <property type="match status" value="1"/>
</dbReference>
<keyword evidence="4" id="KW-0479">Metal-binding</keyword>
<feature type="compositionally biased region" description="Pro residues" evidence="9">
    <location>
        <begin position="449"/>
        <end position="460"/>
    </location>
</feature>
<feature type="compositionally biased region" description="Polar residues" evidence="9">
    <location>
        <begin position="201"/>
        <end position="216"/>
    </location>
</feature>
<comment type="similarity">
    <text evidence="2">Belongs to the peptidase M67C family.</text>
</comment>
<evidence type="ECO:0000313" key="11">
    <source>
        <dbReference type="EMBL" id="KAL0945896.1"/>
    </source>
</evidence>
<dbReference type="SUPFAM" id="SSF140856">
    <property type="entry name" value="USP8 N-terminal domain-like"/>
    <property type="match status" value="1"/>
</dbReference>
<dbReference type="PANTHER" id="PTHR12947:SF13">
    <property type="entry name" value="FI19924P1"/>
    <property type="match status" value="1"/>
</dbReference>
<evidence type="ECO:0000256" key="9">
    <source>
        <dbReference type="SAM" id="MobiDB-lite"/>
    </source>
</evidence>
<keyword evidence="3" id="KW-0645">Protease</keyword>
<dbReference type="InterPro" id="IPR000555">
    <property type="entry name" value="JAMM/MPN+_dom"/>
</dbReference>
<accession>A0ABR3IRL6</accession>
<dbReference type="EMBL" id="JASNQZ010000015">
    <property type="protein sequence ID" value="KAL0945896.1"/>
    <property type="molecule type" value="Genomic_DNA"/>
</dbReference>
<dbReference type="InterPro" id="IPR015063">
    <property type="entry name" value="USP8_dimer"/>
</dbReference>
<feature type="compositionally biased region" description="Pro residues" evidence="9">
    <location>
        <begin position="525"/>
        <end position="570"/>
    </location>
</feature>
<feature type="region of interest" description="Disordered" evidence="9">
    <location>
        <begin position="513"/>
        <end position="583"/>
    </location>
</feature>